<comment type="caution">
    <text evidence="6">The sequence shown here is derived from an EMBL/GenBank/DDBJ whole genome shotgun (WGS) entry which is preliminary data.</text>
</comment>
<organism evidence="6 7">
    <name type="scientific">Methylocella silvestris</name>
    <dbReference type="NCBI Taxonomy" id="199596"/>
    <lineage>
        <taxon>Bacteria</taxon>
        <taxon>Pseudomonadati</taxon>
        <taxon>Pseudomonadota</taxon>
        <taxon>Alphaproteobacteria</taxon>
        <taxon>Hyphomicrobiales</taxon>
        <taxon>Beijerinckiaceae</taxon>
        <taxon>Methylocella</taxon>
    </lineage>
</organism>
<keyword evidence="2" id="KW-0092">Biotin</keyword>
<name>A0A2J7TI60_METSI</name>
<keyword evidence="1 6" id="KW-0436">Ligase</keyword>
<dbReference type="PROSITE" id="PS51733">
    <property type="entry name" value="BPL_LPL_CATALYTIC"/>
    <property type="match status" value="1"/>
</dbReference>
<feature type="domain" description="BPL/LPL catalytic" evidence="5">
    <location>
        <begin position="15"/>
        <end position="188"/>
    </location>
</feature>
<gene>
    <name evidence="6" type="ORF">CR492_08740</name>
</gene>
<dbReference type="CDD" id="cd16442">
    <property type="entry name" value="BPL"/>
    <property type="match status" value="1"/>
</dbReference>
<dbReference type="EC" id="6.3.4.15" evidence="3"/>
<protein>
    <recommendedName>
        <fullName evidence="3">biotin--[biotin carboxyl-carrier protein] ligase</fullName>
        <ecNumber evidence="3">6.3.4.15</ecNumber>
    </recommendedName>
</protein>
<dbReference type="Pfam" id="PF02237">
    <property type="entry name" value="BPL_C"/>
    <property type="match status" value="1"/>
</dbReference>
<dbReference type="Proteomes" id="UP000236286">
    <property type="component" value="Unassembled WGS sequence"/>
</dbReference>
<evidence type="ECO:0000313" key="7">
    <source>
        <dbReference type="Proteomes" id="UP000236286"/>
    </source>
</evidence>
<evidence type="ECO:0000259" key="5">
    <source>
        <dbReference type="PROSITE" id="PS51733"/>
    </source>
</evidence>
<dbReference type="NCBIfam" id="TIGR00121">
    <property type="entry name" value="birA_ligase"/>
    <property type="match status" value="1"/>
</dbReference>
<reference evidence="6 7" key="1">
    <citation type="submission" date="2017-10" db="EMBL/GenBank/DDBJ databases">
        <title>Genome announcement of Methylocella silvestris TVC from permafrost.</title>
        <authorList>
            <person name="Wang J."/>
            <person name="Geng K."/>
            <person name="Ul-Haque F."/>
            <person name="Crombie A.T."/>
            <person name="Street L.E."/>
            <person name="Wookey P.A."/>
            <person name="Murrell J.C."/>
            <person name="Pratscher J."/>
        </authorList>
    </citation>
    <scope>NUCLEOTIDE SEQUENCE [LARGE SCALE GENOMIC DNA]</scope>
    <source>
        <strain evidence="6 7">TVC</strain>
    </source>
</reference>
<dbReference type="PANTHER" id="PTHR12835">
    <property type="entry name" value="BIOTIN PROTEIN LIGASE"/>
    <property type="match status" value="1"/>
</dbReference>
<dbReference type="GO" id="GO:0004077">
    <property type="term" value="F:biotin--[biotin carboxyl-carrier protein] ligase activity"/>
    <property type="evidence" value="ECO:0007669"/>
    <property type="project" value="UniProtKB-EC"/>
</dbReference>
<accession>A0A2J7TI60</accession>
<evidence type="ECO:0000256" key="2">
    <source>
        <dbReference type="ARBA" id="ARBA00023267"/>
    </source>
</evidence>
<dbReference type="InterPro" id="IPR004143">
    <property type="entry name" value="BPL_LPL_catalytic"/>
</dbReference>
<dbReference type="Pfam" id="PF03099">
    <property type="entry name" value="BPL_LplA_LipB"/>
    <property type="match status" value="1"/>
</dbReference>
<dbReference type="EMBL" id="PDZR01000007">
    <property type="protein sequence ID" value="PNG26471.1"/>
    <property type="molecule type" value="Genomic_DNA"/>
</dbReference>
<dbReference type="InterPro" id="IPR003142">
    <property type="entry name" value="BPL_C"/>
</dbReference>
<dbReference type="PANTHER" id="PTHR12835:SF5">
    <property type="entry name" value="BIOTIN--PROTEIN LIGASE"/>
    <property type="match status" value="1"/>
</dbReference>
<sequence>MLSHLARSVEASGFRLSVHGELGSTNDEALARARAGDPGRLWIVAERQTSGRGRLGRSWTSEPGNLFASLLLIDPAPLARAPELGFVASLALAVALGRLLGADPGLKIKWPNDILYKGAKIAGVLLEGVTMDAGVGCVAGIGVNCASHPSDTLYPASDLGAIAGRAISPETVLEALAAEMARWLAVWAQEGGFVLIRAEWLKRAAGVGEQIKVFRGEVATDGVFRGIDAAGRLLLDGAAGEIVIEAADVFLGAQPARLS</sequence>
<proteinExistence type="predicted"/>
<evidence type="ECO:0000256" key="3">
    <source>
        <dbReference type="ARBA" id="ARBA00024227"/>
    </source>
</evidence>
<evidence type="ECO:0000256" key="4">
    <source>
        <dbReference type="ARBA" id="ARBA00047846"/>
    </source>
</evidence>
<dbReference type="InterPro" id="IPR045864">
    <property type="entry name" value="aa-tRNA-synth_II/BPL/LPL"/>
</dbReference>
<dbReference type="OrthoDB" id="9807064at2"/>
<dbReference type="SUPFAM" id="SSF55681">
    <property type="entry name" value="Class II aaRS and biotin synthetases"/>
    <property type="match status" value="1"/>
</dbReference>
<dbReference type="Gene3D" id="3.30.930.10">
    <property type="entry name" value="Bira Bifunctional Protein, Domain 2"/>
    <property type="match status" value="1"/>
</dbReference>
<dbReference type="InterPro" id="IPR004408">
    <property type="entry name" value="Biotin_CoA_COase_ligase"/>
</dbReference>
<evidence type="ECO:0000313" key="6">
    <source>
        <dbReference type="EMBL" id="PNG26471.1"/>
    </source>
</evidence>
<comment type="catalytic activity">
    <reaction evidence="4">
        <text>biotin + L-lysyl-[protein] + ATP = N(6)-biotinyl-L-lysyl-[protein] + AMP + diphosphate + H(+)</text>
        <dbReference type="Rhea" id="RHEA:11756"/>
        <dbReference type="Rhea" id="RHEA-COMP:9752"/>
        <dbReference type="Rhea" id="RHEA-COMP:10505"/>
        <dbReference type="ChEBI" id="CHEBI:15378"/>
        <dbReference type="ChEBI" id="CHEBI:29969"/>
        <dbReference type="ChEBI" id="CHEBI:30616"/>
        <dbReference type="ChEBI" id="CHEBI:33019"/>
        <dbReference type="ChEBI" id="CHEBI:57586"/>
        <dbReference type="ChEBI" id="CHEBI:83144"/>
        <dbReference type="ChEBI" id="CHEBI:456215"/>
        <dbReference type="EC" id="6.3.4.15"/>
    </reaction>
</comment>
<evidence type="ECO:0000256" key="1">
    <source>
        <dbReference type="ARBA" id="ARBA00022598"/>
    </source>
</evidence>
<dbReference type="AlphaFoldDB" id="A0A2J7TI60"/>
<dbReference type="GO" id="GO:0005737">
    <property type="term" value="C:cytoplasm"/>
    <property type="evidence" value="ECO:0007669"/>
    <property type="project" value="TreeGrafter"/>
</dbReference>